<dbReference type="GO" id="GO:0016747">
    <property type="term" value="F:acyltransferase activity, transferring groups other than amino-acyl groups"/>
    <property type="evidence" value="ECO:0007669"/>
    <property type="project" value="InterPro"/>
</dbReference>
<sequence length="330" mass="36244">MPEPIVVSYTQPSPHLLSLLSSHVPQALPLLRRLQFTRFAGGITEHSRVLFFGASGIEEITRTDDDADGEDTTTTTAVFTAAYVDLSRCPETEVWAYSSLERVAAPASAEQIQQAGSQALALLRTVRELRDAYDAAREDKREQPAVLFGTLSEVVRKLLLGRGAVFAYCSLWDKWVFRLDALPDAAVARVGEVMEEQGMSWGRIGREDTGLVISRSKISRKEKTLVLLPSMAIKLGDGTPIAWAFLGTDGSLMSLHCEEQHRGQGFAKAVASKLMRHHLKDFGSDGYCMADVAPDNAQSQAVCRSLGGKVMWTSSWSRIDLDRSAGTRRL</sequence>
<organism evidence="2 3">
    <name type="scientific">Truncatella angustata</name>
    <dbReference type="NCBI Taxonomy" id="152316"/>
    <lineage>
        <taxon>Eukaryota</taxon>
        <taxon>Fungi</taxon>
        <taxon>Dikarya</taxon>
        <taxon>Ascomycota</taxon>
        <taxon>Pezizomycotina</taxon>
        <taxon>Sordariomycetes</taxon>
        <taxon>Xylariomycetidae</taxon>
        <taxon>Amphisphaeriales</taxon>
        <taxon>Sporocadaceae</taxon>
        <taxon>Truncatella</taxon>
    </lineage>
</organism>
<dbReference type="RefSeq" id="XP_045964159.1">
    <property type="nucleotide sequence ID" value="XM_046096474.1"/>
</dbReference>
<dbReference type="EMBL" id="JAGPXC010000001">
    <property type="protein sequence ID" value="KAH6660028.1"/>
    <property type="molecule type" value="Genomic_DNA"/>
</dbReference>
<dbReference type="InterPro" id="IPR016181">
    <property type="entry name" value="Acyl_CoA_acyltransferase"/>
</dbReference>
<name>A0A9P8UX57_9PEZI</name>
<accession>A0A9P8UX57</accession>
<dbReference type="AlphaFoldDB" id="A0A9P8UX57"/>
<dbReference type="PANTHER" id="PTHR20958">
    <property type="entry name" value="GLYCINE N-ACYLTRANSFERASE-LIKE PROTEIN"/>
    <property type="match status" value="1"/>
</dbReference>
<dbReference type="PANTHER" id="PTHR20958:SF6">
    <property type="entry name" value="GLYCINE N-ACYLTRANSFERASE-LIKE PROTEIN"/>
    <property type="match status" value="1"/>
</dbReference>
<protein>
    <recommendedName>
        <fullName evidence="1">GCN5-related N-acetyltransferase Rv2170-like domain-containing protein</fullName>
    </recommendedName>
</protein>
<dbReference type="SUPFAM" id="SSF55729">
    <property type="entry name" value="Acyl-CoA N-acyltransferases (Nat)"/>
    <property type="match status" value="1"/>
</dbReference>
<reference evidence="2" key="1">
    <citation type="journal article" date="2021" name="Nat. Commun.">
        <title>Genetic determinants of endophytism in the Arabidopsis root mycobiome.</title>
        <authorList>
            <person name="Mesny F."/>
            <person name="Miyauchi S."/>
            <person name="Thiergart T."/>
            <person name="Pickel B."/>
            <person name="Atanasova L."/>
            <person name="Karlsson M."/>
            <person name="Huettel B."/>
            <person name="Barry K.W."/>
            <person name="Haridas S."/>
            <person name="Chen C."/>
            <person name="Bauer D."/>
            <person name="Andreopoulos W."/>
            <person name="Pangilinan J."/>
            <person name="LaButti K."/>
            <person name="Riley R."/>
            <person name="Lipzen A."/>
            <person name="Clum A."/>
            <person name="Drula E."/>
            <person name="Henrissat B."/>
            <person name="Kohler A."/>
            <person name="Grigoriev I.V."/>
            <person name="Martin F.M."/>
            <person name="Hacquard S."/>
        </authorList>
    </citation>
    <scope>NUCLEOTIDE SEQUENCE</scope>
    <source>
        <strain evidence="2">MPI-SDFR-AT-0073</strain>
    </source>
</reference>
<evidence type="ECO:0000313" key="2">
    <source>
        <dbReference type="EMBL" id="KAH6660028.1"/>
    </source>
</evidence>
<dbReference type="Gene3D" id="3.40.630.30">
    <property type="match status" value="1"/>
</dbReference>
<evidence type="ECO:0000313" key="3">
    <source>
        <dbReference type="Proteomes" id="UP000758603"/>
    </source>
</evidence>
<dbReference type="OrthoDB" id="61870at2759"/>
<dbReference type="Proteomes" id="UP000758603">
    <property type="component" value="Unassembled WGS sequence"/>
</dbReference>
<feature type="domain" description="GCN5-related N-acetyltransferase Rv2170-like" evidence="1">
    <location>
        <begin position="241"/>
        <end position="316"/>
    </location>
</feature>
<gene>
    <name evidence="2" type="ORF">BKA67DRAFT_36938</name>
</gene>
<proteinExistence type="predicted"/>
<dbReference type="InterPro" id="IPR013653">
    <property type="entry name" value="GCN5-like_dom"/>
</dbReference>
<evidence type="ECO:0000259" key="1">
    <source>
        <dbReference type="Pfam" id="PF08445"/>
    </source>
</evidence>
<dbReference type="Pfam" id="PF08445">
    <property type="entry name" value="FR47"/>
    <property type="match status" value="1"/>
</dbReference>
<dbReference type="GeneID" id="70125366"/>
<dbReference type="InterPro" id="IPR053225">
    <property type="entry name" value="Acyl-CoA_N-acyltransferase"/>
</dbReference>
<comment type="caution">
    <text evidence="2">The sequence shown here is derived from an EMBL/GenBank/DDBJ whole genome shotgun (WGS) entry which is preliminary data.</text>
</comment>
<keyword evidence="3" id="KW-1185">Reference proteome</keyword>